<comment type="miscellaneous">
    <text evidence="6">The iminoaspartate product is unstable in aqueous solution and can decompose to oxaloacetate and ammonia.</text>
</comment>
<protein>
    <recommendedName>
        <fullName evidence="6">L-aspartate dehydrogenase</fullName>
        <ecNumber evidence="6">1.4.1.21</ecNumber>
    </recommendedName>
</protein>
<comment type="caution">
    <text evidence="9">The sequence shown here is derived from an EMBL/GenBank/DDBJ whole genome shotgun (WGS) entry which is preliminary data.</text>
</comment>
<comment type="similarity">
    <text evidence="1 6">Belongs to the L-aspartate dehydrogenase family.</text>
</comment>
<proteinExistence type="inferred from homology"/>
<dbReference type="Pfam" id="PF01958">
    <property type="entry name" value="Asp_DH_C"/>
    <property type="match status" value="1"/>
</dbReference>
<dbReference type="PIRSF" id="PIRSF005227">
    <property type="entry name" value="Asp_dh_NAD_syn"/>
    <property type="match status" value="1"/>
</dbReference>
<dbReference type="Proteomes" id="UP001196068">
    <property type="component" value="Unassembled WGS sequence"/>
</dbReference>
<dbReference type="SUPFAM" id="SSF55347">
    <property type="entry name" value="Glyceraldehyde-3-phosphate dehydrogenase-like, C-terminal domain"/>
    <property type="match status" value="1"/>
</dbReference>
<comment type="catalytic activity">
    <reaction evidence="6">
        <text>L-aspartate + NADP(+) + H2O = oxaloacetate + NH4(+) + NADPH + H(+)</text>
        <dbReference type="Rhea" id="RHEA:11784"/>
        <dbReference type="ChEBI" id="CHEBI:15377"/>
        <dbReference type="ChEBI" id="CHEBI:15378"/>
        <dbReference type="ChEBI" id="CHEBI:16452"/>
        <dbReference type="ChEBI" id="CHEBI:28938"/>
        <dbReference type="ChEBI" id="CHEBI:29991"/>
        <dbReference type="ChEBI" id="CHEBI:57783"/>
        <dbReference type="ChEBI" id="CHEBI:58349"/>
        <dbReference type="EC" id="1.4.1.21"/>
    </reaction>
</comment>
<evidence type="ECO:0000313" key="9">
    <source>
        <dbReference type="EMBL" id="MBR0654751.1"/>
    </source>
</evidence>
<dbReference type="GO" id="GO:0050661">
    <property type="term" value="F:NADP binding"/>
    <property type="evidence" value="ECO:0007669"/>
    <property type="project" value="UniProtKB-UniRule"/>
</dbReference>
<feature type="active site" evidence="6">
    <location>
        <position position="236"/>
    </location>
</feature>
<dbReference type="Gene3D" id="3.40.50.720">
    <property type="entry name" value="NAD(P)-binding Rossmann-like Domain"/>
    <property type="match status" value="1"/>
</dbReference>
<evidence type="ECO:0000256" key="6">
    <source>
        <dbReference type="HAMAP-Rule" id="MF_01265"/>
    </source>
</evidence>
<dbReference type="AlphaFoldDB" id="A0AAF1JVR3"/>
<comment type="pathway">
    <text evidence="6">Cofactor biosynthesis; NAD(+) biosynthesis; iminoaspartate from L-aspartate (dehydrogenase route): step 1/1.</text>
</comment>
<dbReference type="GO" id="GO:0009435">
    <property type="term" value="P:NAD+ biosynthetic process"/>
    <property type="evidence" value="ECO:0007669"/>
    <property type="project" value="UniProtKB-UniRule"/>
</dbReference>
<feature type="domain" description="Aspartate dehydrogenase" evidence="7">
    <location>
        <begin position="185"/>
        <end position="270"/>
    </location>
</feature>
<dbReference type="InterPro" id="IPR036291">
    <property type="entry name" value="NAD(P)-bd_dom_sf"/>
</dbReference>
<dbReference type="PANTHER" id="PTHR31873">
    <property type="entry name" value="L-ASPARTATE DEHYDROGENASE-RELATED"/>
    <property type="match status" value="1"/>
</dbReference>
<dbReference type="InterPro" id="IPR011182">
    <property type="entry name" value="L-Asp_DH"/>
</dbReference>
<name>A0AAF1JVR3_9PROT</name>
<organism evidence="9 10">
    <name type="scientific">Plastoroseomonas arctica</name>
    <dbReference type="NCBI Taxonomy" id="1509237"/>
    <lineage>
        <taxon>Bacteria</taxon>
        <taxon>Pseudomonadati</taxon>
        <taxon>Pseudomonadota</taxon>
        <taxon>Alphaproteobacteria</taxon>
        <taxon>Acetobacterales</taxon>
        <taxon>Acetobacteraceae</taxon>
        <taxon>Plastoroseomonas</taxon>
    </lineage>
</organism>
<accession>A0AAF1JVR3</accession>
<keyword evidence="3 6" id="KW-0521">NADP</keyword>
<dbReference type="Pfam" id="PF03447">
    <property type="entry name" value="NAD_binding_3"/>
    <property type="match status" value="1"/>
</dbReference>
<reference evidence="9" key="2">
    <citation type="journal article" date="2021" name="Syst. Appl. Microbiol.">
        <title>Roseomonas hellenica sp. nov., isolated from roots of wild-growing Alkanna tinctoria.</title>
        <authorList>
            <person name="Rat A."/>
            <person name="Naranjo H.D."/>
            <person name="Lebbe L."/>
            <person name="Cnockaert M."/>
            <person name="Krigas N."/>
            <person name="Grigoriadou K."/>
            <person name="Maloupa E."/>
            <person name="Willems A."/>
        </authorList>
    </citation>
    <scope>NUCLEOTIDE SEQUENCE</scope>
    <source>
        <strain evidence="9">LMG 28251</strain>
    </source>
</reference>
<evidence type="ECO:0000256" key="2">
    <source>
        <dbReference type="ARBA" id="ARBA00022642"/>
    </source>
</evidence>
<evidence type="ECO:0000256" key="3">
    <source>
        <dbReference type="ARBA" id="ARBA00022857"/>
    </source>
</evidence>
<sequence>MARNRASLNTGSRRNSVALKVGIAGLGAIGLHLARALDRGVEGLELVAVAARDHAKAADNLAGFARRPAITSLAGLAEVADIVVEAAPASVFEEVATAAIARGRIFVPSSCGALLPRMRLVEQARATGARIIIPTGALLGLDAVRAAAEGSVSSVTIETRKPPGGLVGAPYLAQHGIDVLAVTGEAKLIFEGNAFDAAAGFPANVNVAAALAMAGIGPERTQVKIWADPAVTRNTHTIRVESAEVRLTMTIENVPSEENPRTGKITPLSILACLRGLVSTLKVGS</sequence>
<keyword evidence="10" id="KW-1185">Reference proteome</keyword>
<dbReference type="EC" id="1.4.1.21" evidence="6"/>
<dbReference type="Gene3D" id="3.30.360.10">
    <property type="entry name" value="Dihydrodipicolinate Reductase, domain 2"/>
    <property type="match status" value="1"/>
</dbReference>
<dbReference type="EMBL" id="JAAEDH010000005">
    <property type="protein sequence ID" value="MBR0654751.1"/>
    <property type="molecule type" value="Genomic_DNA"/>
</dbReference>
<feature type="domain" description="Aspartate/homoserine dehydrogenase NAD-binding" evidence="8">
    <location>
        <begin position="25"/>
        <end position="134"/>
    </location>
</feature>
<dbReference type="InterPro" id="IPR020626">
    <property type="entry name" value="Asp_DH_prok"/>
</dbReference>
<evidence type="ECO:0000259" key="7">
    <source>
        <dbReference type="Pfam" id="PF01958"/>
    </source>
</evidence>
<evidence type="ECO:0000256" key="1">
    <source>
        <dbReference type="ARBA" id="ARBA00008331"/>
    </source>
</evidence>
<dbReference type="PANTHER" id="PTHR31873:SF6">
    <property type="entry name" value="ASPARTATE DEHYDROGENASE DOMAIN-CONTAINING PROTEIN"/>
    <property type="match status" value="1"/>
</dbReference>
<gene>
    <name evidence="6" type="primary">nadX</name>
    <name evidence="9" type="ORF">GXW79_06635</name>
</gene>
<evidence type="ECO:0000259" key="8">
    <source>
        <dbReference type="Pfam" id="PF03447"/>
    </source>
</evidence>
<dbReference type="GO" id="GO:0033735">
    <property type="term" value="F:aspartate dehydrogenase [NAD(P)+] activity"/>
    <property type="evidence" value="ECO:0007669"/>
    <property type="project" value="UniProtKB-EC"/>
</dbReference>
<comment type="function">
    <text evidence="6">Specifically catalyzes the NAD or NADP-dependent dehydrogenation of L-aspartate to iminoaspartate.</text>
</comment>
<keyword evidence="4 6" id="KW-0560">Oxidoreductase</keyword>
<dbReference type="GO" id="GO:0016639">
    <property type="term" value="F:oxidoreductase activity, acting on the CH-NH2 group of donors, NAD or NADP as acceptor"/>
    <property type="evidence" value="ECO:0007669"/>
    <property type="project" value="UniProtKB-UniRule"/>
</dbReference>
<evidence type="ECO:0000256" key="5">
    <source>
        <dbReference type="ARBA" id="ARBA00023027"/>
    </source>
</evidence>
<dbReference type="SUPFAM" id="SSF51735">
    <property type="entry name" value="NAD(P)-binding Rossmann-fold domains"/>
    <property type="match status" value="1"/>
</dbReference>
<dbReference type="InterPro" id="IPR002811">
    <property type="entry name" value="Asp_DH"/>
</dbReference>
<keyword evidence="2 6" id="KW-0662">Pyridine nucleotide biosynthesis</keyword>
<dbReference type="GO" id="GO:0051287">
    <property type="term" value="F:NAD binding"/>
    <property type="evidence" value="ECO:0007669"/>
    <property type="project" value="UniProtKB-UniRule"/>
</dbReference>
<evidence type="ECO:0000256" key="4">
    <source>
        <dbReference type="ARBA" id="ARBA00023002"/>
    </source>
</evidence>
<reference evidence="9" key="1">
    <citation type="submission" date="2020-01" db="EMBL/GenBank/DDBJ databases">
        <authorList>
            <person name="Rat A."/>
        </authorList>
    </citation>
    <scope>NUCLEOTIDE SEQUENCE</scope>
    <source>
        <strain evidence="9">LMG 28251</strain>
    </source>
</reference>
<comment type="catalytic activity">
    <reaction evidence="6">
        <text>L-aspartate + NAD(+) + H2O = oxaloacetate + NH4(+) + NADH + H(+)</text>
        <dbReference type="Rhea" id="RHEA:11788"/>
        <dbReference type="ChEBI" id="CHEBI:15377"/>
        <dbReference type="ChEBI" id="CHEBI:15378"/>
        <dbReference type="ChEBI" id="CHEBI:16452"/>
        <dbReference type="ChEBI" id="CHEBI:28938"/>
        <dbReference type="ChEBI" id="CHEBI:29991"/>
        <dbReference type="ChEBI" id="CHEBI:57540"/>
        <dbReference type="ChEBI" id="CHEBI:57945"/>
        <dbReference type="EC" id="1.4.1.21"/>
    </reaction>
</comment>
<feature type="binding site" evidence="6">
    <location>
        <position position="137"/>
    </location>
    <ligand>
        <name>NAD(+)</name>
        <dbReference type="ChEBI" id="CHEBI:57540"/>
    </ligand>
</feature>
<dbReference type="InterPro" id="IPR005106">
    <property type="entry name" value="Asp/hSer_DH_NAD-bd"/>
</dbReference>
<feature type="binding site" evidence="6">
    <location>
        <position position="206"/>
    </location>
    <ligand>
        <name>NAD(+)</name>
        <dbReference type="ChEBI" id="CHEBI:57540"/>
    </ligand>
</feature>
<evidence type="ECO:0000313" key="10">
    <source>
        <dbReference type="Proteomes" id="UP001196068"/>
    </source>
</evidence>
<dbReference type="NCBIfam" id="NF009825">
    <property type="entry name" value="PRK13302.1"/>
    <property type="match status" value="1"/>
</dbReference>
<keyword evidence="5 6" id="KW-0520">NAD</keyword>
<dbReference type="HAMAP" id="MF_01265">
    <property type="entry name" value="NadX"/>
    <property type="match status" value="1"/>
</dbReference>